<organism evidence="5 6">
    <name type="scientific">Mangrovicoccus algicola</name>
    <dbReference type="NCBI Taxonomy" id="2771008"/>
    <lineage>
        <taxon>Bacteria</taxon>
        <taxon>Pseudomonadati</taxon>
        <taxon>Pseudomonadota</taxon>
        <taxon>Alphaproteobacteria</taxon>
        <taxon>Rhodobacterales</taxon>
        <taxon>Paracoccaceae</taxon>
        <taxon>Mangrovicoccus</taxon>
    </lineage>
</organism>
<evidence type="ECO:0000313" key="6">
    <source>
        <dbReference type="Proteomes" id="UP000609121"/>
    </source>
</evidence>
<dbReference type="SMART" id="SM00895">
    <property type="entry name" value="FCD"/>
    <property type="match status" value="1"/>
</dbReference>
<dbReference type="PANTHER" id="PTHR43537:SF44">
    <property type="entry name" value="GNTR FAMILY REGULATORY PROTEIN"/>
    <property type="match status" value="1"/>
</dbReference>
<dbReference type="SUPFAM" id="SSF48008">
    <property type="entry name" value="GntR ligand-binding domain-like"/>
    <property type="match status" value="1"/>
</dbReference>
<evidence type="ECO:0000313" key="5">
    <source>
        <dbReference type="EMBL" id="MBE3638320.1"/>
    </source>
</evidence>
<dbReference type="InterPro" id="IPR011711">
    <property type="entry name" value="GntR_C"/>
</dbReference>
<keyword evidence="1" id="KW-0805">Transcription regulation</keyword>
<dbReference type="EMBL" id="JACVXA010000021">
    <property type="protein sequence ID" value="MBE3638320.1"/>
    <property type="molecule type" value="Genomic_DNA"/>
</dbReference>
<dbReference type="PRINTS" id="PR00035">
    <property type="entry name" value="HTHGNTR"/>
</dbReference>
<dbReference type="InterPro" id="IPR036388">
    <property type="entry name" value="WH-like_DNA-bd_sf"/>
</dbReference>
<dbReference type="GO" id="GO:0003677">
    <property type="term" value="F:DNA binding"/>
    <property type="evidence" value="ECO:0007669"/>
    <property type="project" value="UniProtKB-KW"/>
</dbReference>
<sequence>MASEGTGRSRAPLAERVYQALRAGIAAGEYPAASRLPPEIQLAAEFGVSRPVLRAALERLRAEGLVHSRQGAGSFVRAVPSGPLGFARVETLADVQRCYEFRITLETEAAGLAAARRNAALLEEAGIALQRLRDATGSLEHREDADFLFHAAIARGANNQYFEATLTALREHVHVGMKMHGAALMSDGRQGLEQVLAEHAAIFAALEAGDAQAARDRMRRHLEGSRDRLFGGGLLDLRMPPEA</sequence>
<dbReference type="PANTHER" id="PTHR43537">
    <property type="entry name" value="TRANSCRIPTIONAL REGULATOR, GNTR FAMILY"/>
    <property type="match status" value="1"/>
</dbReference>
<dbReference type="PROSITE" id="PS50949">
    <property type="entry name" value="HTH_GNTR"/>
    <property type="match status" value="1"/>
</dbReference>
<evidence type="ECO:0000259" key="4">
    <source>
        <dbReference type="PROSITE" id="PS50949"/>
    </source>
</evidence>
<dbReference type="AlphaFoldDB" id="A0A8J6YV30"/>
<dbReference type="SUPFAM" id="SSF46785">
    <property type="entry name" value="Winged helix' DNA-binding domain"/>
    <property type="match status" value="1"/>
</dbReference>
<dbReference type="Proteomes" id="UP000609121">
    <property type="component" value="Unassembled WGS sequence"/>
</dbReference>
<dbReference type="InterPro" id="IPR000524">
    <property type="entry name" value="Tscrpt_reg_HTH_GntR"/>
</dbReference>
<evidence type="ECO:0000256" key="2">
    <source>
        <dbReference type="ARBA" id="ARBA00023125"/>
    </source>
</evidence>
<dbReference type="InterPro" id="IPR008920">
    <property type="entry name" value="TF_FadR/GntR_C"/>
</dbReference>
<evidence type="ECO:0000256" key="1">
    <source>
        <dbReference type="ARBA" id="ARBA00023015"/>
    </source>
</evidence>
<evidence type="ECO:0000256" key="3">
    <source>
        <dbReference type="ARBA" id="ARBA00023163"/>
    </source>
</evidence>
<name>A0A8J6YV30_9RHOB</name>
<keyword evidence="2" id="KW-0238">DNA-binding</keyword>
<protein>
    <submittedName>
        <fullName evidence="5">FadR family transcriptional regulator</fullName>
    </submittedName>
</protein>
<dbReference type="Pfam" id="PF00392">
    <property type="entry name" value="GntR"/>
    <property type="match status" value="1"/>
</dbReference>
<dbReference type="CDD" id="cd07377">
    <property type="entry name" value="WHTH_GntR"/>
    <property type="match status" value="1"/>
</dbReference>
<feature type="domain" description="HTH gntR-type" evidence="4">
    <location>
        <begin position="11"/>
        <end position="79"/>
    </location>
</feature>
<gene>
    <name evidence="5" type="ORF">ICN82_08925</name>
</gene>
<dbReference type="SMART" id="SM00345">
    <property type="entry name" value="HTH_GNTR"/>
    <property type="match status" value="1"/>
</dbReference>
<accession>A0A8J6YV30</accession>
<dbReference type="Gene3D" id="1.10.10.10">
    <property type="entry name" value="Winged helix-like DNA-binding domain superfamily/Winged helix DNA-binding domain"/>
    <property type="match status" value="1"/>
</dbReference>
<keyword evidence="3" id="KW-0804">Transcription</keyword>
<dbReference type="Gene3D" id="1.20.120.530">
    <property type="entry name" value="GntR ligand-binding domain-like"/>
    <property type="match status" value="1"/>
</dbReference>
<dbReference type="GO" id="GO:0003700">
    <property type="term" value="F:DNA-binding transcription factor activity"/>
    <property type="evidence" value="ECO:0007669"/>
    <property type="project" value="InterPro"/>
</dbReference>
<keyword evidence="6" id="KW-1185">Reference proteome</keyword>
<reference evidence="5" key="1">
    <citation type="submission" date="2020-09" db="EMBL/GenBank/DDBJ databases">
        <title>A novel bacterium of genus Mangrovicoccus, isolated from South China Sea.</title>
        <authorList>
            <person name="Huang H."/>
            <person name="Mo K."/>
            <person name="Hu Y."/>
        </authorList>
    </citation>
    <scope>NUCLEOTIDE SEQUENCE</scope>
    <source>
        <strain evidence="5">HB182678</strain>
    </source>
</reference>
<dbReference type="Pfam" id="PF07729">
    <property type="entry name" value="FCD"/>
    <property type="match status" value="1"/>
</dbReference>
<comment type="caution">
    <text evidence="5">The sequence shown here is derived from an EMBL/GenBank/DDBJ whole genome shotgun (WGS) entry which is preliminary data.</text>
</comment>
<dbReference type="InterPro" id="IPR036390">
    <property type="entry name" value="WH_DNA-bd_sf"/>
</dbReference>
<proteinExistence type="predicted"/>